<name>A0A1K0FXP5_9BASI</name>
<dbReference type="GO" id="GO:0050295">
    <property type="term" value="F:steryl-beta-glucosidase activity"/>
    <property type="evidence" value="ECO:0007669"/>
    <property type="project" value="TreeGrafter"/>
</dbReference>
<dbReference type="InterPro" id="IPR052066">
    <property type="entry name" value="Glycosphingolipid_Hydrolases"/>
</dbReference>
<evidence type="ECO:0000313" key="9">
    <source>
        <dbReference type="Proteomes" id="UP000179920"/>
    </source>
</evidence>
<dbReference type="PANTHER" id="PTHR31308:SF6">
    <property type="entry name" value="GLYCOSIDE HYDROLASE FAMILY 5 C-TERMINAL DOMAIN-CONTAINING PROTEIN"/>
    <property type="match status" value="1"/>
</dbReference>
<dbReference type="EMBL" id="ULHB01000093">
    <property type="protein sequence ID" value="SYW81355.1"/>
    <property type="molecule type" value="Genomic_DNA"/>
</dbReference>
<feature type="region of interest" description="Disordered" evidence="4">
    <location>
        <begin position="735"/>
        <end position="754"/>
    </location>
</feature>
<dbReference type="OrthoDB" id="9971853at2759"/>
<keyword evidence="3" id="KW-0326">Glycosidase</keyword>
<dbReference type="Gene3D" id="3.20.20.80">
    <property type="entry name" value="Glycosidases"/>
    <property type="match status" value="2"/>
</dbReference>
<evidence type="ECO:0000313" key="10">
    <source>
        <dbReference type="Proteomes" id="UP000658997"/>
    </source>
</evidence>
<dbReference type="GO" id="GO:0000272">
    <property type="term" value="P:polysaccharide catabolic process"/>
    <property type="evidence" value="ECO:0007669"/>
    <property type="project" value="InterPro"/>
</dbReference>
<feature type="compositionally biased region" description="Low complexity" evidence="4">
    <location>
        <begin position="770"/>
        <end position="785"/>
    </location>
</feature>
<keyword evidence="10" id="KW-1185">Reference proteome</keyword>
<evidence type="ECO:0000313" key="7">
    <source>
        <dbReference type="EMBL" id="SAM71140.1"/>
    </source>
</evidence>
<dbReference type="EMBL" id="LT558118">
    <property type="protein sequence ID" value="SAM71140.1"/>
    <property type="molecule type" value="Genomic_DNA"/>
</dbReference>
<dbReference type="PANTHER" id="PTHR31308">
    <property type="match status" value="1"/>
</dbReference>
<dbReference type="InterPro" id="IPR041036">
    <property type="entry name" value="GH5_C"/>
</dbReference>
<dbReference type="Pfam" id="PF00150">
    <property type="entry name" value="Cellulase"/>
    <property type="match status" value="1"/>
</dbReference>
<feature type="compositionally biased region" description="Low complexity" evidence="4">
    <location>
        <begin position="606"/>
        <end position="630"/>
    </location>
</feature>
<protein>
    <submittedName>
        <fullName evidence="7">Related to glycosyl hydrolase</fullName>
    </submittedName>
</protein>
<evidence type="ECO:0000256" key="1">
    <source>
        <dbReference type="ARBA" id="ARBA00005641"/>
    </source>
</evidence>
<dbReference type="Proteomes" id="UP000179920">
    <property type="component" value="Chromosome II"/>
</dbReference>
<dbReference type="SUPFAM" id="SSF51445">
    <property type="entry name" value="(Trans)glycosidases"/>
    <property type="match status" value="1"/>
</dbReference>
<gene>
    <name evidence="8" type="ORF">UBRO2_04225</name>
    <name evidence="7" type="ORF">UBRO_00392</name>
</gene>
<dbReference type="Gene3D" id="2.60.40.1180">
    <property type="entry name" value="Golgi alpha-mannosidase II"/>
    <property type="match status" value="1"/>
</dbReference>
<dbReference type="InterPro" id="IPR001547">
    <property type="entry name" value="Glyco_hydro_5"/>
</dbReference>
<reference evidence="8" key="3">
    <citation type="submission" date="2018-08" db="EMBL/GenBank/DDBJ databases">
        <authorList>
            <person name="Guldener U."/>
        </authorList>
    </citation>
    <scope>NUCLEOTIDE SEQUENCE</scope>
    <source>
        <strain evidence="8">UB2</strain>
    </source>
</reference>
<dbReference type="InterPro" id="IPR013780">
    <property type="entry name" value="Glyco_hydro_b"/>
</dbReference>
<dbReference type="FunFam" id="3.20.20.80:FF:000106">
    <property type="entry name" value="Glycosyl hydrolase, putative"/>
    <property type="match status" value="1"/>
</dbReference>
<evidence type="ECO:0000259" key="5">
    <source>
        <dbReference type="Pfam" id="PF00150"/>
    </source>
</evidence>
<proteinExistence type="inferred from homology"/>
<evidence type="ECO:0000256" key="3">
    <source>
        <dbReference type="ARBA" id="ARBA00023295"/>
    </source>
</evidence>
<feature type="region of interest" description="Disordered" evidence="4">
    <location>
        <begin position="762"/>
        <end position="785"/>
    </location>
</feature>
<evidence type="ECO:0000256" key="2">
    <source>
        <dbReference type="ARBA" id="ARBA00022801"/>
    </source>
</evidence>
<feature type="region of interest" description="Disordered" evidence="4">
    <location>
        <begin position="598"/>
        <end position="637"/>
    </location>
</feature>
<feature type="domain" description="Glycoside hydrolase family 5 C-terminal" evidence="6">
    <location>
        <begin position="673"/>
        <end position="736"/>
    </location>
</feature>
<feature type="domain" description="Glycoside hydrolase family 5" evidence="5">
    <location>
        <begin position="87"/>
        <end position="187"/>
    </location>
</feature>
<dbReference type="Pfam" id="PF18564">
    <property type="entry name" value="Glyco_hydro_5_C"/>
    <property type="match status" value="1"/>
</dbReference>
<dbReference type="InterPro" id="IPR017853">
    <property type="entry name" value="GH"/>
</dbReference>
<keyword evidence="2 7" id="KW-0378">Hydrolase</keyword>
<dbReference type="Proteomes" id="UP000658997">
    <property type="component" value="Unassembled WGS sequence"/>
</dbReference>
<evidence type="ECO:0000313" key="8">
    <source>
        <dbReference type="EMBL" id="SYW81355.1"/>
    </source>
</evidence>
<sequence length="889" mass="97497">MSISSSHSPITGEPVPDYYIHASDAFFRDTKGRALLLRGVNLSGQNKSPIGQPSQKLEGFWQSAESGGESFVGQPLNLEDGSADVHLARLRSWGFNCFRYVFTWEAIEHKGPGQYDTEFLDYTVNVLRKIKQYGFRVFMDPHQDLFSRFTGGSGAPYWTLIACGMNPRNFTTTQAAFIQAEWPNAANPDPADFPDMLWATNYTRLAAATLSALFFAGKHFAPRCIIDGQNIQEWLQSHYINACKQLVNKIVDAGDLVEECVIGWDSVNEPNHTYISLDSISSIPKSWQLKKGPVPTLIQSFRLGAGQAQTVENWTFGAMGPKRSGSVTVDPKGTLAWLTEDEERVQGGSRWGWKRDDAWPLGQCLWAAHGVWDEASGEVLNDAYFRFFEGPAGTKPAEFAEDYWLPHYRKYADMIRSIHKEAIMFIQPPVFEPPPKSLNKDDLKQRACLSGHFYDGLTLITKHWNWFNADAVGLLRGKYPGVLFAIRMGSKAVRQCMRDQLGYLREDCLDGLGQYPSLIGEIGIPYDLDKKKSYYGDSKGRGIGDYASQTLALDASLNGCDGKNLLSYTVWTYCPDNSHEWGDDWNGEDLSIWSRDDVKGAEQEDSSGSPSVASPSGSSASSIRSKPKSSLTGLSSGCNSKSSINLPELVPGDGDYNAPNLLNGSRGAAAFCRPFPVATVGTPASIDFDIKSSEFSYALDITGAELDRAAAGLPTEIYLPFLHYGADGVAAAASGDLRDRRKKNGPASARWARQQERKLRSADSLASSQATIGSTESSSIAESSSSSTSTILADFTEPSRAASTRSAAVREAAGEQLLAVDVQVSAGRWEVEGQYLRWYINKAEAIAEDADNPANRVFRHSIKVRRSGGPVKLEMSGSAWHILTSCGIL</sequence>
<comment type="similarity">
    <text evidence="1">Belongs to the glycosyl hydrolase 5 (cellulase A) family.</text>
</comment>
<dbReference type="GO" id="GO:1904462">
    <property type="term" value="P:ergosteryl 3-beta-D-glucoside catabolic process"/>
    <property type="evidence" value="ECO:0007669"/>
    <property type="project" value="TreeGrafter"/>
</dbReference>
<accession>A0A1K0FXP5</accession>
<dbReference type="FunFam" id="3.20.20.80:FF:000122">
    <property type="entry name" value="Glycoside hydrolase"/>
    <property type="match status" value="1"/>
</dbReference>
<evidence type="ECO:0000256" key="4">
    <source>
        <dbReference type="SAM" id="MobiDB-lite"/>
    </source>
</evidence>
<evidence type="ECO:0000259" key="6">
    <source>
        <dbReference type="Pfam" id="PF18564"/>
    </source>
</evidence>
<reference evidence="9" key="1">
    <citation type="submission" date="2016-04" db="EMBL/GenBank/DDBJ databases">
        <authorList>
            <person name="Guldener U."/>
            <person name="Guldener U."/>
        </authorList>
    </citation>
    <scope>NUCLEOTIDE SEQUENCE [LARGE SCALE GENOMIC DNA]</scope>
    <source>
        <strain evidence="9">UB2112</strain>
    </source>
</reference>
<reference evidence="7" key="2">
    <citation type="submission" date="2016-04" db="EMBL/GenBank/DDBJ databases">
        <authorList>
            <person name="Evans L.H."/>
            <person name="Alamgir A."/>
            <person name="Owens N."/>
            <person name="Weber N.D."/>
            <person name="Virtaneva K."/>
            <person name="Barbian K."/>
            <person name="Babar A."/>
            <person name="Rosenke K."/>
        </authorList>
    </citation>
    <scope>NUCLEOTIDE SEQUENCE</scope>
    <source>
        <strain evidence="7">UB2112</strain>
    </source>
</reference>
<organism evidence="7 9">
    <name type="scientific">Ustilago bromivora</name>
    <dbReference type="NCBI Taxonomy" id="307758"/>
    <lineage>
        <taxon>Eukaryota</taxon>
        <taxon>Fungi</taxon>
        <taxon>Dikarya</taxon>
        <taxon>Basidiomycota</taxon>
        <taxon>Ustilaginomycotina</taxon>
        <taxon>Ustilaginomycetes</taxon>
        <taxon>Ustilaginales</taxon>
        <taxon>Ustilaginaceae</taxon>
        <taxon>Ustilago</taxon>
    </lineage>
</organism>
<dbReference type="AlphaFoldDB" id="A0A1K0FXP5"/>